<dbReference type="Pfam" id="PF13456">
    <property type="entry name" value="RVT_3"/>
    <property type="match status" value="1"/>
</dbReference>
<dbReference type="Proteomes" id="UP001371456">
    <property type="component" value="Unassembled WGS sequence"/>
</dbReference>
<evidence type="ECO:0000313" key="2">
    <source>
        <dbReference type="EMBL" id="KAK6795558.1"/>
    </source>
</evidence>
<dbReference type="InterPro" id="IPR044730">
    <property type="entry name" value="RNase_H-like_dom_plant"/>
</dbReference>
<dbReference type="InterPro" id="IPR002156">
    <property type="entry name" value="RNaseH_domain"/>
</dbReference>
<dbReference type="PANTHER" id="PTHR47723">
    <property type="entry name" value="OS05G0353850 PROTEIN"/>
    <property type="match status" value="1"/>
</dbReference>
<reference evidence="2 3" key="1">
    <citation type="submission" date="2024-02" db="EMBL/GenBank/DDBJ databases">
        <title>de novo genome assembly of Solanum bulbocastanum strain 11H21.</title>
        <authorList>
            <person name="Hosaka A.J."/>
        </authorList>
    </citation>
    <scope>NUCLEOTIDE SEQUENCE [LARGE SCALE GENOMIC DNA]</scope>
    <source>
        <tissue evidence="2">Young leaves</tissue>
    </source>
</reference>
<dbReference type="PANTHER" id="PTHR47723:SF24">
    <property type="entry name" value="RNASE H TYPE-1 DOMAIN-CONTAINING PROTEIN"/>
    <property type="match status" value="1"/>
</dbReference>
<feature type="domain" description="RNase H type-1" evidence="1">
    <location>
        <begin position="23"/>
        <end position="91"/>
    </location>
</feature>
<dbReference type="PROSITE" id="PS50879">
    <property type="entry name" value="RNASE_H_1"/>
    <property type="match status" value="1"/>
</dbReference>
<accession>A0AAN8TW46</accession>
<evidence type="ECO:0000259" key="1">
    <source>
        <dbReference type="PROSITE" id="PS50879"/>
    </source>
</evidence>
<name>A0AAN8TW46_SOLBU</name>
<dbReference type="InterPro" id="IPR036397">
    <property type="entry name" value="RNaseH_sf"/>
</dbReference>
<gene>
    <name evidence="2" type="ORF">RDI58_009012</name>
</gene>
<protein>
    <recommendedName>
        <fullName evidence="1">RNase H type-1 domain-containing protein</fullName>
    </recommendedName>
</protein>
<organism evidence="2 3">
    <name type="scientific">Solanum bulbocastanum</name>
    <name type="common">Wild potato</name>
    <dbReference type="NCBI Taxonomy" id="147425"/>
    <lineage>
        <taxon>Eukaryota</taxon>
        <taxon>Viridiplantae</taxon>
        <taxon>Streptophyta</taxon>
        <taxon>Embryophyta</taxon>
        <taxon>Tracheophyta</taxon>
        <taxon>Spermatophyta</taxon>
        <taxon>Magnoliopsida</taxon>
        <taxon>eudicotyledons</taxon>
        <taxon>Gunneridae</taxon>
        <taxon>Pentapetalae</taxon>
        <taxon>asterids</taxon>
        <taxon>lamiids</taxon>
        <taxon>Solanales</taxon>
        <taxon>Solanaceae</taxon>
        <taxon>Solanoideae</taxon>
        <taxon>Solaneae</taxon>
        <taxon>Solanum</taxon>
    </lineage>
</organism>
<dbReference type="SUPFAM" id="SSF53098">
    <property type="entry name" value="Ribonuclease H-like"/>
    <property type="match status" value="1"/>
</dbReference>
<dbReference type="InterPro" id="IPR012337">
    <property type="entry name" value="RNaseH-like_sf"/>
</dbReference>
<dbReference type="InterPro" id="IPR053151">
    <property type="entry name" value="RNase_H-like"/>
</dbReference>
<dbReference type="GO" id="GO:0003676">
    <property type="term" value="F:nucleic acid binding"/>
    <property type="evidence" value="ECO:0007669"/>
    <property type="project" value="InterPro"/>
</dbReference>
<dbReference type="Gene3D" id="3.30.420.10">
    <property type="entry name" value="Ribonuclease H-like superfamily/Ribonuclease H"/>
    <property type="match status" value="1"/>
</dbReference>
<proteinExistence type="predicted"/>
<keyword evidence="3" id="KW-1185">Reference proteome</keyword>
<dbReference type="CDD" id="cd06222">
    <property type="entry name" value="RNase_H_like"/>
    <property type="match status" value="1"/>
</dbReference>
<sequence>MVDTLKSYKPTLYFRIIKWLQPKDGWITCNTDGASKGNEGQSAYGFCLRDSSGDLIYAVAQILRIVTNMEAEAKRVLKALKYCIRKKLNQV</sequence>
<dbReference type="EMBL" id="JBANQN010000003">
    <property type="protein sequence ID" value="KAK6795558.1"/>
    <property type="molecule type" value="Genomic_DNA"/>
</dbReference>
<comment type="caution">
    <text evidence="2">The sequence shown here is derived from an EMBL/GenBank/DDBJ whole genome shotgun (WGS) entry which is preliminary data.</text>
</comment>
<dbReference type="GO" id="GO:0004523">
    <property type="term" value="F:RNA-DNA hybrid ribonuclease activity"/>
    <property type="evidence" value="ECO:0007669"/>
    <property type="project" value="InterPro"/>
</dbReference>
<evidence type="ECO:0000313" key="3">
    <source>
        <dbReference type="Proteomes" id="UP001371456"/>
    </source>
</evidence>
<dbReference type="AlphaFoldDB" id="A0AAN8TW46"/>